<dbReference type="Pfam" id="PF19296">
    <property type="entry name" value="RelA_AH_RIS"/>
    <property type="match status" value="1"/>
</dbReference>
<dbReference type="SUPFAM" id="SSF55021">
    <property type="entry name" value="ACT-like"/>
    <property type="match status" value="1"/>
</dbReference>
<protein>
    <recommendedName>
        <fullName evidence="2">GTP diphosphokinase</fullName>
        <ecNumber evidence="2">2.7.6.5</ecNumber>
    </recommendedName>
</protein>
<dbReference type="InterPro" id="IPR006674">
    <property type="entry name" value="HD_domain"/>
</dbReference>
<sequence>MTYTIDMLIDKIKEVGKSYDLDKIQAAYELAEKAHDGVFRSSGEPYITHPVAVAYILVEQFCMDTDTICAALLHDVVEDTDVGLDVIQKKFGEDVAHLVDGVTKIGQVPLNTREEQQAENIRKILIAMSKDIRVIIIKLADRLHNMRTLASRPPEKQLKTSLETMNFYAPIAHRLGISDVKEEMEDLALRYLDPYGFKEIESLLDVHKDERDTFIDKIKGMIRERISDIQPPPIIEGRVKSIYSIYKKVYVKGKDFSEIYDIYAVRIILQTVVECYNVLGIIHDMFRPIPYRFKDYIAMPKPNRYQSLHTTVIGREGIPFEVQIRTQEMHNTAQYGVAAHWKYKAGISGNVAGEKRFDWIRQLLEQQQEADDVEQISEAIKVDLAPDDVYVFTPKGDVITLPAGSNVIDFAYAIHTQVGNKMTGAKVGGRMVPFDHTLHTGDIVEILTSGSDNYGPNRNWSEIAKTNEAKAKIRAWFKRERREENIECGKAAFEKEIRRNNIAVDDEILLQAAHRQRLSSVDDLYAAIGYGGVQLSKIITRLKEEQVKQQRLNAVQTQPIDIEKTIADNNKRAQKNGVVLDGIEDCAVKYAQCCNPLPGDDIMGFITRGYGVSIHKADCQNVKIGLQGENKDRWIKAHWAVNSSSAFRATIDIIADDRTALIADITTAIASNHLPIHEINAHYLKNGNANIILTIEVSGIDQLKSIILRLQKIPGVISAERTGKQ</sequence>
<dbReference type="Gene3D" id="3.30.460.10">
    <property type="entry name" value="Beta Polymerase, domain 2"/>
    <property type="match status" value="1"/>
</dbReference>
<evidence type="ECO:0000256" key="3">
    <source>
        <dbReference type="ARBA" id="ARBA00048244"/>
    </source>
</evidence>
<dbReference type="FunFam" id="1.10.3210.10:FF:000001">
    <property type="entry name" value="GTP pyrophosphokinase RelA"/>
    <property type="match status" value="1"/>
</dbReference>
<dbReference type="PROSITE" id="PS51880">
    <property type="entry name" value="TGS"/>
    <property type="match status" value="1"/>
</dbReference>
<keyword evidence="8" id="KW-0418">Kinase</keyword>
<dbReference type="STRING" id="39492.ERS852540_00164"/>
<dbReference type="PROSITE" id="PS51831">
    <property type="entry name" value="HD"/>
    <property type="match status" value="1"/>
</dbReference>
<dbReference type="GO" id="GO:0016301">
    <property type="term" value="F:kinase activity"/>
    <property type="evidence" value="ECO:0007669"/>
    <property type="project" value="UniProtKB-KW"/>
</dbReference>
<dbReference type="SUPFAM" id="SSF81301">
    <property type="entry name" value="Nucleotidyltransferase"/>
    <property type="match status" value="1"/>
</dbReference>
<dbReference type="GO" id="GO:0005886">
    <property type="term" value="C:plasma membrane"/>
    <property type="evidence" value="ECO:0007669"/>
    <property type="project" value="TreeGrafter"/>
</dbReference>
<comment type="similarity">
    <text evidence="4">Belongs to the relA/spoT family.</text>
</comment>
<feature type="domain" description="HD" evidence="6">
    <location>
        <begin position="46"/>
        <end position="146"/>
    </location>
</feature>
<evidence type="ECO:0000256" key="4">
    <source>
        <dbReference type="RuleBase" id="RU003847"/>
    </source>
</evidence>
<dbReference type="UniPathway" id="UPA00908">
    <property type="reaction ID" value="UER00884"/>
</dbReference>
<dbReference type="InterPro" id="IPR012675">
    <property type="entry name" value="Beta-grasp_dom_sf"/>
</dbReference>
<dbReference type="FunFam" id="3.30.460.10:FF:000001">
    <property type="entry name" value="GTP pyrophosphokinase RelA"/>
    <property type="match status" value="1"/>
</dbReference>
<dbReference type="PANTHER" id="PTHR21262:SF31">
    <property type="entry name" value="GTP PYROPHOSPHOKINASE"/>
    <property type="match status" value="1"/>
</dbReference>
<dbReference type="InterPro" id="IPR012676">
    <property type="entry name" value="TGS-like"/>
</dbReference>
<dbReference type="SMART" id="SM00471">
    <property type="entry name" value="HDc"/>
    <property type="match status" value="1"/>
</dbReference>
<dbReference type="InterPro" id="IPR033655">
    <property type="entry name" value="TGS_RelA/SpoT"/>
</dbReference>
<reference evidence="8 9" key="1">
    <citation type="submission" date="2015-09" db="EMBL/GenBank/DDBJ databases">
        <authorList>
            <consortium name="Pathogen Informatics"/>
        </authorList>
    </citation>
    <scope>NUCLEOTIDE SEQUENCE [LARGE SCALE GENOMIC DNA]</scope>
    <source>
        <strain evidence="8 9">2789STDY5834928</strain>
    </source>
</reference>
<dbReference type="FunFam" id="3.10.20.30:FF:000002">
    <property type="entry name" value="GTP pyrophosphokinase (RelA/SpoT)"/>
    <property type="match status" value="1"/>
</dbReference>
<dbReference type="CDD" id="cd05399">
    <property type="entry name" value="NT_Rel-Spo_like"/>
    <property type="match status" value="1"/>
</dbReference>
<gene>
    <name evidence="8" type="primary">relA</name>
    <name evidence="8" type="ORF">ERS852540_00164</name>
</gene>
<dbReference type="InterPro" id="IPR007685">
    <property type="entry name" value="RelA_SpoT"/>
</dbReference>
<dbReference type="InterPro" id="IPR004811">
    <property type="entry name" value="RelA/Spo_fam"/>
</dbReference>
<proteinExistence type="inferred from homology"/>
<feature type="domain" description="ACT" evidence="5">
    <location>
        <begin position="650"/>
        <end position="724"/>
    </location>
</feature>
<dbReference type="PANTHER" id="PTHR21262">
    <property type="entry name" value="GUANOSINE-3',5'-BIS DIPHOSPHATE 3'-PYROPHOSPHOHYDROLASE"/>
    <property type="match status" value="1"/>
</dbReference>
<dbReference type="EMBL" id="CZBY01000001">
    <property type="protein sequence ID" value="CUQ80984.1"/>
    <property type="molecule type" value="Genomic_DNA"/>
</dbReference>
<dbReference type="OrthoDB" id="9805041at2"/>
<dbReference type="AlphaFoldDB" id="A0A174Z0R6"/>
<dbReference type="InterPro" id="IPR045865">
    <property type="entry name" value="ACT-like_dom_sf"/>
</dbReference>
<feature type="domain" description="TGS" evidence="7">
    <location>
        <begin position="387"/>
        <end position="448"/>
    </location>
</feature>
<dbReference type="Proteomes" id="UP000095662">
    <property type="component" value="Unassembled WGS sequence"/>
</dbReference>
<dbReference type="SUPFAM" id="SSF109604">
    <property type="entry name" value="HD-domain/PDEase-like"/>
    <property type="match status" value="1"/>
</dbReference>
<dbReference type="NCBIfam" id="TIGR00691">
    <property type="entry name" value="spoT_relA"/>
    <property type="match status" value="1"/>
</dbReference>
<name>A0A174Z0R6_9FIRM</name>
<dbReference type="SMART" id="SM00954">
    <property type="entry name" value="RelA_SpoT"/>
    <property type="match status" value="1"/>
</dbReference>
<comment type="pathway">
    <text evidence="1">Purine metabolism; ppGpp biosynthesis; ppGpp from GTP: step 1/2.</text>
</comment>
<evidence type="ECO:0000259" key="6">
    <source>
        <dbReference type="PROSITE" id="PS51831"/>
    </source>
</evidence>
<dbReference type="Pfam" id="PF02824">
    <property type="entry name" value="TGS"/>
    <property type="match status" value="1"/>
</dbReference>
<dbReference type="Pfam" id="PF13328">
    <property type="entry name" value="HD_4"/>
    <property type="match status" value="1"/>
</dbReference>
<evidence type="ECO:0000256" key="2">
    <source>
        <dbReference type="ARBA" id="ARBA00013251"/>
    </source>
</evidence>
<dbReference type="PROSITE" id="PS51671">
    <property type="entry name" value="ACT"/>
    <property type="match status" value="1"/>
</dbReference>
<keyword evidence="8" id="KW-0808">Transferase</keyword>
<accession>A0A174Z0R6</accession>
<dbReference type="SUPFAM" id="SSF81271">
    <property type="entry name" value="TGS-like"/>
    <property type="match status" value="1"/>
</dbReference>
<dbReference type="InterPro" id="IPR002912">
    <property type="entry name" value="ACT_dom"/>
</dbReference>
<organism evidence="8 9">
    <name type="scientific">[Eubacterium] siraeum</name>
    <dbReference type="NCBI Taxonomy" id="39492"/>
    <lineage>
        <taxon>Bacteria</taxon>
        <taxon>Bacillati</taxon>
        <taxon>Bacillota</taxon>
        <taxon>Clostridia</taxon>
        <taxon>Eubacteriales</taxon>
        <taxon>Oscillospiraceae</taxon>
        <taxon>Oscillospiraceae incertae sedis</taxon>
    </lineage>
</organism>
<evidence type="ECO:0000313" key="9">
    <source>
        <dbReference type="Proteomes" id="UP000095662"/>
    </source>
</evidence>
<dbReference type="Gene3D" id="3.10.20.30">
    <property type="match status" value="1"/>
</dbReference>
<comment type="catalytic activity">
    <reaction evidence="3">
        <text>GTP + ATP = guanosine 3'-diphosphate 5'-triphosphate + AMP</text>
        <dbReference type="Rhea" id="RHEA:22088"/>
        <dbReference type="ChEBI" id="CHEBI:30616"/>
        <dbReference type="ChEBI" id="CHEBI:37565"/>
        <dbReference type="ChEBI" id="CHEBI:142410"/>
        <dbReference type="ChEBI" id="CHEBI:456215"/>
        <dbReference type="EC" id="2.7.6.5"/>
    </reaction>
</comment>
<dbReference type="InterPro" id="IPR003607">
    <property type="entry name" value="HD/PDEase_dom"/>
</dbReference>
<dbReference type="GO" id="GO:0015970">
    <property type="term" value="P:guanosine tetraphosphate biosynthetic process"/>
    <property type="evidence" value="ECO:0007669"/>
    <property type="project" value="UniProtKB-UniPathway"/>
</dbReference>
<comment type="function">
    <text evidence="4">In eubacteria ppGpp (guanosine 3'-diphosphate 5'-diphosphate) is a mediator of the stringent response that coordinates a variety of cellular activities in response to changes in nutritional abundance.</text>
</comment>
<dbReference type="Pfam" id="PF13291">
    <property type="entry name" value="ACT_4"/>
    <property type="match status" value="1"/>
</dbReference>
<dbReference type="InterPro" id="IPR045600">
    <property type="entry name" value="RelA/SpoT_AH_RIS"/>
</dbReference>
<dbReference type="GO" id="GO:0008728">
    <property type="term" value="F:GTP diphosphokinase activity"/>
    <property type="evidence" value="ECO:0007669"/>
    <property type="project" value="UniProtKB-EC"/>
</dbReference>
<dbReference type="EC" id="2.7.6.5" evidence="2"/>
<evidence type="ECO:0000313" key="8">
    <source>
        <dbReference type="EMBL" id="CUQ80984.1"/>
    </source>
</evidence>
<dbReference type="Gene3D" id="1.10.3210.10">
    <property type="entry name" value="Hypothetical protein af1432"/>
    <property type="match status" value="1"/>
</dbReference>
<dbReference type="CDD" id="cd01668">
    <property type="entry name" value="TGS_RSH"/>
    <property type="match status" value="1"/>
</dbReference>
<dbReference type="Gene3D" id="3.30.70.260">
    <property type="match status" value="1"/>
</dbReference>
<dbReference type="InterPro" id="IPR043519">
    <property type="entry name" value="NT_sf"/>
</dbReference>
<dbReference type="Pfam" id="PF04607">
    <property type="entry name" value="RelA_SpoT"/>
    <property type="match status" value="1"/>
</dbReference>
<dbReference type="CDD" id="cd04876">
    <property type="entry name" value="ACT_RelA-SpoT"/>
    <property type="match status" value="1"/>
</dbReference>
<evidence type="ECO:0000259" key="7">
    <source>
        <dbReference type="PROSITE" id="PS51880"/>
    </source>
</evidence>
<dbReference type="CDD" id="cd00077">
    <property type="entry name" value="HDc"/>
    <property type="match status" value="1"/>
</dbReference>
<dbReference type="InterPro" id="IPR004095">
    <property type="entry name" value="TGS"/>
</dbReference>
<evidence type="ECO:0000256" key="1">
    <source>
        <dbReference type="ARBA" id="ARBA00004976"/>
    </source>
</evidence>
<evidence type="ECO:0000259" key="5">
    <source>
        <dbReference type="PROSITE" id="PS51671"/>
    </source>
</evidence>